<protein>
    <submittedName>
        <fullName evidence="1">Uncharacterized protein</fullName>
    </submittedName>
</protein>
<dbReference type="RefSeq" id="WP_015230082.1">
    <property type="nucleotide sequence ID" value="NC_019780.1"/>
</dbReference>
<dbReference type="EMBL" id="CP003944">
    <property type="protein sequence ID" value="AFZ51092.1"/>
    <property type="molecule type" value="Genomic_DNA"/>
</dbReference>
<dbReference type="AlphaFoldDB" id="K9YX54"/>
<dbReference type="PATRIC" id="fig|13035.3.peg.2856"/>
<gene>
    <name evidence="1" type="ORF">Dacsa_2501</name>
</gene>
<proteinExistence type="predicted"/>
<name>K9YX54_DACS8</name>
<dbReference type="STRING" id="13035.Dacsa_2501"/>
<accession>K9YX54</accession>
<dbReference type="OrthoDB" id="572460at2"/>
<dbReference type="HOGENOM" id="CLU_159819_0_0_3"/>
<keyword evidence="2" id="KW-1185">Reference proteome</keyword>
<sequence>MISLLKYFDRVEACLSQYSAFYVEQFQGTLLTSSRANLRLRVRANQVYLLAVSEAILVVEGQITYLDYRYHFQDGENQLIFRYDSTPHFPDLETFPDHKHLKDRVIASQKPDLSDVLQEVARFLEG</sequence>
<organism evidence="1 2">
    <name type="scientific">Dactylococcopsis salina (strain PCC 8305)</name>
    <name type="common">Myxobactron salinum</name>
    <dbReference type="NCBI Taxonomy" id="13035"/>
    <lineage>
        <taxon>Bacteria</taxon>
        <taxon>Bacillati</taxon>
        <taxon>Cyanobacteriota</taxon>
        <taxon>Cyanophyceae</taxon>
        <taxon>Nodosilineales</taxon>
        <taxon>Cymatolegaceae</taxon>
        <taxon>Dactylococcopsis</taxon>
    </lineage>
</organism>
<dbReference type="Pfam" id="PF20126">
    <property type="entry name" value="TumE"/>
    <property type="match status" value="1"/>
</dbReference>
<evidence type="ECO:0000313" key="1">
    <source>
        <dbReference type="EMBL" id="AFZ51092.1"/>
    </source>
</evidence>
<dbReference type="NCBIfam" id="NF045777">
    <property type="entry name" value="TumE"/>
    <property type="match status" value="1"/>
</dbReference>
<dbReference type="KEGG" id="dsl:Dacsa_2501"/>
<dbReference type="InterPro" id="IPR045397">
    <property type="entry name" value="TumE-like"/>
</dbReference>
<dbReference type="Proteomes" id="UP000010482">
    <property type="component" value="Chromosome"/>
</dbReference>
<reference evidence="1" key="1">
    <citation type="submission" date="2012-04" db="EMBL/GenBank/DDBJ databases">
        <title>Finished genome of Dactylococcopsis salina PCC 8305.</title>
        <authorList>
            <consortium name="US DOE Joint Genome Institute"/>
            <person name="Gugger M."/>
            <person name="Coursin T."/>
            <person name="Rippka R."/>
            <person name="Tandeau De Marsac N."/>
            <person name="Huntemann M."/>
            <person name="Wei C.-L."/>
            <person name="Han J."/>
            <person name="Detter J.C."/>
            <person name="Han C."/>
            <person name="Tapia R."/>
            <person name="Daligault H."/>
            <person name="Chen A."/>
            <person name="Krypides N."/>
            <person name="Mavromatis K."/>
            <person name="Markowitz V."/>
            <person name="Szeto E."/>
            <person name="Ivanova N."/>
            <person name="Ovchinnikova G."/>
            <person name="Pagani I."/>
            <person name="Pati A."/>
            <person name="Goodwin L."/>
            <person name="Peters L."/>
            <person name="Pitluck S."/>
            <person name="Woyke T."/>
            <person name="Kerfeld C."/>
        </authorList>
    </citation>
    <scope>NUCLEOTIDE SEQUENCE [LARGE SCALE GENOMIC DNA]</scope>
    <source>
        <strain evidence="1">PCC 8305</strain>
    </source>
</reference>
<dbReference type="eggNOG" id="ENOG5031EDU">
    <property type="taxonomic scope" value="Bacteria"/>
</dbReference>
<evidence type="ECO:0000313" key="2">
    <source>
        <dbReference type="Proteomes" id="UP000010482"/>
    </source>
</evidence>
<dbReference type="InterPro" id="IPR054795">
    <property type="entry name" value="TumE"/>
</dbReference>